<organism evidence="1">
    <name type="scientific">marine sediment metagenome</name>
    <dbReference type="NCBI Taxonomy" id="412755"/>
    <lineage>
        <taxon>unclassified sequences</taxon>
        <taxon>metagenomes</taxon>
        <taxon>ecological metagenomes</taxon>
    </lineage>
</organism>
<dbReference type="EMBL" id="LAZR01046467">
    <property type="protein sequence ID" value="KKK96477.1"/>
    <property type="molecule type" value="Genomic_DNA"/>
</dbReference>
<comment type="caution">
    <text evidence="1">The sequence shown here is derived from an EMBL/GenBank/DDBJ whole genome shotgun (WGS) entry which is preliminary data.</text>
</comment>
<sequence>AGQRGNHAGHRFRPGGVDALDPRMRVFAAQDFRVQHVGEGHVVDIAGLAGDMRAAVGPGDPLADRRRLRPLVVKPDGELLAESKSEVFAEEMVVADLAVDDLLAARGRKCFSLINRRPGAYAILADPNV</sequence>
<name>A0A0F8ZRK2_9ZZZZ</name>
<dbReference type="AlphaFoldDB" id="A0A0F8ZRK2"/>
<gene>
    <name evidence="1" type="ORF">LCGC14_2662360</name>
</gene>
<proteinExistence type="predicted"/>
<evidence type="ECO:0000313" key="1">
    <source>
        <dbReference type="EMBL" id="KKK96477.1"/>
    </source>
</evidence>
<protein>
    <submittedName>
        <fullName evidence="1">Uncharacterized protein</fullName>
    </submittedName>
</protein>
<feature type="non-terminal residue" evidence="1">
    <location>
        <position position="1"/>
    </location>
</feature>
<accession>A0A0F8ZRK2</accession>
<reference evidence="1" key="1">
    <citation type="journal article" date="2015" name="Nature">
        <title>Complex archaea that bridge the gap between prokaryotes and eukaryotes.</title>
        <authorList>
            <person name="Spang A."/>
            <person name="Saw J.H."/>
            <person name="Jorgensen S.L."/>
            <person name="Zaremba-Niedzwiedzka K."/>
            <person name="Martijn J."/>
            <person name="Lind A.E."/>
            <person name="van Eijk R."/>
            <person name="Schleper C."/>
            <person name="Guy L."/>
            <person name="Ettema T.J."/>
        </authorList>
    </citation>
    <scope>NUCLEOTIDE SEQUENCE</scope>
</reference>